<evidence type="ECO:0000256" key="2">
    <source>
        <dbReference type="ARBA" id="ARBA00022741"/>
    </source>
</evidence>
<dbReference type="PANTHER" id="PTHR10218:SF302">
    <property type="entry name" value="GUANINE NUCLEOTIDE-BINDING PROTEIN ALPHA-5 SUBUNIT"/>
    <property type="match status" value="1"/>
</dbReference>
<dbReference type="AlphaFoldDB" id="A0AAD5TZ02"/>
<dbReference type="EMBL" id="JADGJW010001219">
    <property type="protein sequence ID" value="KAJ3205268.1"/>
    <property type="molecule type" value="Genomic_DNA"/>
</dbReference>
<dbReference type="GO" id="GO:0046872">
    <property type="term" value="F:metal ion binding"/>
    <property type="evidence" value="ECO:0007669"/>
    <property type="project" value="UniProtKB-KW"/>
</dbReference>
<accession>A0AAD5TZ02</accession>
<dbReference type="FunFam" id="3.40.50.300:FF:000720">
    <property type="entry name" value="Guanine nucleotide-binding protein G(k) subunit alpha"/>
    <property type="match status" value="1"/>
</dbReference>
<proteinExistence type="predicted"/>
<organism evidence="6 7">
    <name type="scientific">Clydaea vesicula</name>
    <dbReference type="NCBI Taxonomy" id="447962"/>
    <lineage>
        <taxon>Eukaryota</taxon>
        <taxon>Fungi</taxon>
        <taxon>Fungi incertae sedis</taxon>
        <taxon>Chytridiomycota</taxon>
        <taxon>Chytridiomycota incertae sedis</taxon>
        <taxon>Chytridiomycetes</taxon>
        <taxon>Lobulomycetales</taxon>
        <taxon>Lobulomycetaceae</taxon>
        <taxon>Clydaea</taxon>
    </lineage>
</organism>
<keyword evidence="1" id="KW-0479">Metal-binding</keyword>
<evidence type="ECO:0000256" key="4">
    <source>
        <dbReference type="ARBA" id="ARBA00023224"/>
    </source>
</evidence>
<name>A0AAD5TZ02_9FUNG</name>
<comment type="caution">
    <text evidence="6">The sequence shown here is derived from an EMBL/GenBank/DDBJ whole genome shotgun (WGS) entry which is preliminary data.</text>
</comment>
<dbReference type="InterPro" id="IPR027417">
    <property type="entry name" value="P-loop_NTPase"/>
</dbReference>
<feature type="binding site" evidence="5">
    <location>
        <begin position="62"/>
        <end position="65"/>
    </location>
    <ligand>
        <name>GTP</name>
        <dbReference type="ChEBI" id="CHEBI:37565"/>
    </ligand>
</feature>
<protein>
    <submittedName>
        <fullName evidence="6">Uncharacterized protein</fullName>
    </submittedName>
</protein>
<dbReference type="GO" id="GO:0003924">
    <property type="term" value="F:GTPase activity"/>
    <property type="evidence" value="ECO:0007669"/>
    <property type="project" value="InterPro"/>
</dbReference>
<evidence type="ECO:0000256" key="5">
    <source>
        <dbReference type="PIRSR" id="PIRSR601019-1"/>
    </source>
</evidence>
<keyword evidence="3 5" id="KW-0342">GTP-binding</keyword>
<evidence type="ECO:0000256" key="1">
    <source>
        <dbReference type="ARBA" id="ARBA00022723"/>
    </source>
</evidence>
<dbReference type="GO" id="GO:0031683">
    <property type="term" value="F:G-protein beta/gamma-subunit complex binding"/>
    <property type="evidence" value="ECO:0007669"/>
    <property type="project" value="InterPro"/>
</dbReference>
<dbReference type="InterPro" id="IPR001019">
    <property type="entry name" value="Gprotein_alpha_su"/>
</dbReference>
<dbReference type="SUPFAM" id="SSF52540">
    <property type="entry name" value="P-loop containing nucleoside triphosphate hydrolases"/>
    <property type="match status" value="1"/>
</dbReference>
<dbReference type="PROSITE" id="PS51882">
    <property type="entry name" value="G_ALPHA"/>
    <property type="match status" value="1"/>
</dbReference>
<dbReference type="GO" id="GO:0001664">
    <property type="term" value="F:G protein-coupled receptor binding"/>
    <property type="evidence" value="ECO:0007669"/>
    <property type="project" value="TreeGrafter"/>
</dbReference>
<dbReference type="PRINTS" id="PR00318">
    <property type="entry name" value="GPROTEINA"/>
</dbReference>
<dbReference type="PANTHER" id="PTHR10218">
    <property type="entry name" value="GTP-BINDING PROTEIN ALPHA SUBUNIT"/>
    <property type="match status" value="1"/>
</dbReference>
<dbReference type="GO" id="GO:0005737">
    <property type="term" value="C:cytoplasm"/>
    <property type="evidence" value="ECO:0007669"/>
    <property type="project" value="TreeGrafter"/>
</dbReference>
<gene>
    <name evidence="6" type="ORF">HK099_000872</name>
</gene>
<dbReference type="GO" id="GO:0007188">
    <property type="term" value="P:adenylate cyclase-modulating G protein-coupled receptor signaling pathway"/>
    <property type="evidence" value="ECO:0007669"/>
    <property type="project" value="TreeGrafter"/>
</dbReference>
<keyword evidence="2 5" id="KW-0547">Nucleotide-binding</keyword>
<dbReference type="Gene3D" id="3.40.50.300">
    <property type="entry name" value="P-loop containing nucleotide triphosphate hydrolases"/>
    <property type="match status" value="1"/>
</dbReference>
<evidence type="ECO:0000313" key="6">
    <source>
        <dbReference type="EMBL" id="KAJ3205268.1"/>
    </source>
</evidence>
<reference evidence="6" key="1">
    <citation type="submission" date="2020-05" db="EMBL/GenBank/DDBJ databases">
        <title>Phylogenomic resolution of chytrid fungi.</title>
        <authorList>
            <person name="Stajich J.E."/>
            <person name="Amses K."/>
            <person name="Simmons R."/>
            <person name="Seto K."/>
            <person name="Myers J."/>
            <person name="Bonds A."/>
            <person name="Quandt C.A."/>
            <person name="Barry K."/>
            <person name="Liu P."/>
            <person name="Grigoriev I."/>
            <person name="Longcore J.E."/>
            <person name="James T.Y."/>
        </authorList>
    </citation>
    <scope>NUCLEOTIDE SEQUENCE</scope>
    <source>
        <strain evidence="6">JEL0476</strain>
    </source>
</reference>
<dbReference type="Pfam" id="PF00503">
    <property type="entry name" value="G-alpha"/>
    <property type="match status" value="1"/>
</dbReference>
<evidence type="ECO:0000313" key="7">
    <source>
        <dbReference type="Proteomes" id="UP001211065"/>
    </source>
</evidence>
<sequence length="84" mass="9964">MFWVPYFASNVTAIIFIAAISSYDQFMEEEPETNRLVDSLKLFTDVCNHKLLKESSMILFLNKYDLFIQKITYSSINKYFPEFN</sequence>
<keyword evidence="7" id="KW-1185">Reference proteome</keyword>
<dbReference type="Proteomes" id="UP001211065">
    <property type="component" value="Unassembled WGS sequence"/>
</dbReference>
<dbReference type="GO" id="GO:0005834">
    <property type="term" value="C:heterotrimeric G-protein complex"/>
    <property type="evidence" value="ECO:0007669"/>
    <property type="project" value="TreeGrafter"/>
</dbReference>
<evidence type="ECO:0000256" key="3">
    <source>
        <dbReference type="ARBA" id="ARBA00023134"/>
    </source>
</evidence>
<feature type="non-terminal residue" evidence="6">
    <location>
        <position position="84"/>
    </location>
</feature>
<dbReference type="GO" id="GO:0005525">
    <property type="term" value="F:GTP binding"/>
    <property type="evidence" value="ECO:0007669"/>
    <property type="project" value="UniProtKB-KW"/>
</dbReference>
<keyword evidence="4" id="KW-0807">Transducer</keyword>